<reference evidence="2" key="1">
    <citation type="submission" date="2019-11" db="EMBL/GenBank/DDBJ databases">
        <title>Microbial mats filling the niche in hypersaline microbial mats.</title>
        <authorList>
            <person name="Wong H.L."/>
            <person name="Macleod F.I."/>
            <person name="White R.A. III"/>
            <person name="Burns B.P."/>
        </authorList>
    </citation>
    <scope>NUCLEOTIDE SEQUENCE</scope>
    <source>
        <strain evidence="2">Bin_327</strain>
    </source>
</reference>
<dbReference type="SUPFAM" id="SSF81301">
    <property type="entry name" value="Nucleotidyltransferase"/>
    <property type="match status" value="1"/>
</dbReference>
<gene>
    <name evidence="2" type="ORF">GF359_08905</name>
</gene>
<proteinExistence type="predicted"/>
<dbReference type="CDD" id="cd05403">
    <property type="entry name" value="NT_KNTase_like"/>
    <property type="match status" value="1"/>
</dbReference>
<dbReference type="Gene3D" id="3.30.460.10">
    <property type="entry name" value="Beta Polymerase, domain 2"/>
    <property type="match status" value="1"/>
</dbReference>
<dbReference type="InterPro" id="IPR002934">
    <property type="entry name" value="Polymerase_NTP_transf_dom"/>
</dbReference>
<sequence length="104" mass="11786">MLIKQAVDEFKERLKALYTQRLKELVIYGSCARGDATDKSDIDLLVVLKGKVFPGEEIDRMIDAITEVNLKYGVLLSVYPVSEKDFENLNSPLLINVRREGVRA</sequence>
<feature type="domain" description="Polymerase nucleotidyl transferase" evidence="1">
    <location>
        <begin position="8"/>
        <end position="74"/>
    </location>
</feature>
<dbReference type="InterPro" id="IPR052548">
    <property type="entry name" value="Type_VII_TA_antitoxin"/>
</dbReference>
<comment type="caution">
    <text evidence="2">The sequence shown here is derived from an EMBL/GenBank/DDBJ whole genome shotgun (WGS) entry which is preliminary data.</text>
</comment>
<evidence type="ECO:0000259" key="1">
    <source>
        <dbReference type="Pfam" id="PF01909"/>
    </source>
</evidence>
<dbReference type="AlphaFoldDB" id="A0A9D5KAI5"/>
<dbReference type="Proteomes" id="UP000630660">
    <property type="component" value="Unassembled WGS sequence"/>
</dbReference>
<dbReference type="PANTHER" id="PTHR33933:SF1">
    <property type="entry name" value="PROTEIN ADENYLYLTRANSFERASE MNTA-RELATED"/>
    <property type="match status" value="1"/>
</dbReference>
<dbReference type="EMBL" id="WJKJ01000298">
    <property type="protein sequence ID" value="MBD3365318.1"/>
    <property type="molecule type" value="Genomic_DNA"/>
</dbReference>
<dbReference type="InterPro" id="IPR043519">
    <property type="entry name" value="NT_sf"/>
</dbReference>
<protein>
    <submittedName>
        <fullName evidence="2">Nucleotidyltransferase domain-containing protein</fullName>
    </submittedName>
</protein>
<accession>A0A9D5KAI5</accession>
<evidence type="ECO:0000313" key="3">
    <source>
        <dbReference type="Proteomes" id="UP000630660"/>
    </source>
</evidence>
<dbReference type="GO" id="GO:0016779">
    <property type="term" value="F:nucleotidyltransferase activity"/>
    <property type="evidence" value="ECO:0007669"/>
    <property type="project" value="InterPro"/>
</dbReference>
<dbReference type="PANTHER" id="PTHR33933">
    <property type="entry name" value="NUCLEOTIDYLTRANSFERASE"/>
    <property type="match status" value="1"/>
</dbReference>
<organism evidence="2 3">
    <name type="scientific">candidate division WOR-3 bacterium</name>
    <dbReference type="NCBI Taxonomy" id="2052148"/>
    <lineage>
        <taxon>Bacteria</taxon>
        <taxon>Bacteria division WOR-3</taxon>
    </lineage>
</organism>
<name>A0A9D5KAI5_UNCW3</name>
<evidence type="ECO:0000313" key="2">
    <source>
        <dbReference type="EMBL" id="MBD3365318.1"/>
    </source>
</evidence>
<dbReference type="Pfam" id="PF01909">
    <property type="entry name" value="NTP_transf_2"/>
    <property type="match status" value="1"/>
</dbReference>